<organism evidence="11 12">
    <name type="scientific">Leptolinea tardivitalis</name>
    <dbReference type="NCBI Taxonomy" id="229920"/>
    <lineage>
        <taxon>Bacteria</taxon>
        <taxon>Bacillati</taxon>
        <taxon>Chloroflexota</taxon>
        <taxon>Anaerolineae</taxon>
        <taxon>Anaerolineales</taxon>
        <taxon>Anaerolineaceae</taxon>
        <taxon>Leptolinea</taxon>
    </lineage>
</organism>
<accession>A0A0P6XLE7</accession>
<dbReference type="OrthoDB" id="9802241at2"/>
<evidence type="ECO:0000256" key="3">
    <source>
        <dbReference type="ARBA" id="ARBA00022898"/>
    </source>
</evidence>
<reference evidence="11 12" key="1">
    <citation type="submission" date="2015-07" db="EMBL/GenBank/DDBJ databases">
        <title>Genome sequence of Leptolinea tardivitalis DSM 16556.</title>
        <authorList>
            <person name="Hemp J."/>
            <person name="Ward L.M."/>
            <person name="Pace L.A."/>
            <person name="Fischer W.W."/>
        </authorList>
    </citation>
    <scope>NUCLEOTIDE SEQUENCE [LARGE SCALE GENOMIC DNA]</scope>
    <source>
        <strain evidence="11 12">YMTK-2</strain>
    </source>
</reference>
<dbReference type="GO" id="GO:0008836">
    <property type="term" value="F:diaminopimelate decarboxylase activity"/>
    <property type="evidence" value="ECO:0007669"/>
    <property type="project" value="UniProtKB-UniRule"/>
</dbReference>
<dbReference type="InterPro" id="IPR022644">
    <property type="entry name" value="De-COase2_N"/>
</dbReference>
<comment type="pathway">
    <text evidence="8">Amino-acid biosynthesis; L-lysine biosynthesis via DAP pathway; L-lysine from DL-2,6-diaminopimelate: step 1/1.</text>
</comment>
<dbReference type="EMBL" id="LGCK01000007">
    <property type="protein sequence ID" value="KPL72596.1"/>
    <property type="molecule type" value="Genomic_DNA"/>
</dbReference>
<dbReference type="PRINTS" id="PR01181">
    <property type="entry name" value="DAPDCRBXLASE"/>
</dbReference>
<dbReference type="FunFam" id="3.20.20.10:FF:000003">
    <property type="entry name" value="Diaminopimelate decarboxylase"/>
    <property type="match status" value="1"/>
</dbReference>
<dbReference type="InterPro" id="IPR009006">
    <property type="entry name" value="Ala_racemase/Decarboxylase_C"/>
</dbReference>
<dbReference type="PANTHER" id="PTHR43727">
    <property type="entry name" value="DIAMINOPIMELATE DECARBOXYLASE"/>
    <property type="match status" value="1"/>
</dbReference>
<comment type="similarity">
    <text evidence="7">Belongs to the Orn/Lys/Arg decarboxylase class-II family.</text>
</comment>
<keyword evidence="8" id="KW-0457">Lysine biosynthesis</keyword>
<dbReference type="Gene3D" id="3.20.20.10">
    <property type="entry name" value="Alanine racemase"/>
    <property type="match status" value="1"/>
</dbReference>
<dbReference type="PANTHER" id="PTHR43727:SF2">
    <property type="entry name" value="GROUP IV DECARBOXYLASE"/>
    <property type="match status" value="1"/>
</dbReference>
<feature type="modified residue" description="N6-(pyridoxal phosphate)lysine" evidence="6">
    <location>
        <position position="71"/>
    </location>
</feature>
<dbReference type="PRINTS" id="PR01179">
    <property type="entry name" value="ODADCRBXLASE"/>
</dbReference>
<dbReference type="NCBIfam" id="TIGR01048">
    <property type="entry name" value="lysA"/>
    <property type="match status" value="1"/>
</dbReference>
<dbReference type="RefSeq" id="WP_062421351.1">
    <property type="nucleotide sequence ID" value="NZ_BBYA01000008.1"/>
</dbReference>
<dbReference type="InterPro" id="IPR002986">
    <property type="entry name" value="DAP_deCOOHase_LysA"/>
</dbReference>
<feature type="domain" description="Orn/DAP/Arg decarboxylase 2 C-terminal" evidence="9">
    <location>
        <begin position="38"/>
        <end position="389"/>
    </location>
</feature>
<dbReference type="Pfam" id="PF00278">
    <property type="entry name" value="Orn_DAP_Arg_deC"/>
    <property type="match status" value="1"/>
</dbReference>
<dbReference type="Pfam" id="PF02784">
    <property type="entry name" value="Orn_Arg_deC_N"/>
    <property type="match status" value="1"/>
</dbReference>
<dbReference type="SUPFAM" id="SSF50621">
    <property type="entry name" value="Alanine racemase C-terminal domain-like"/>
    <property type="match status" value="1"/>
</dbReference>
<gene>
    <name evidence="11" type="ORF">ADM99_05670</name>
</gene>
<protein>
    <recommendedName>
        <fullName evidence="5 8">Diaminopimelate decarboxylase</fullName>
        <ecNumber evidence="5 8">4.1.1.20</ecNumber>
    </recommendedName>
</protein>
<comment type="caution">
    <text evidence="11">The sequence shown here is derived from an EMBL/GenBank/DDBJ whole genome shotgun (WGS) entry which is preliminary data.</text>
</comment>
<evidence type="ECO:0000256" key="6">
    <source>
        <dbReference type="PIRSR" id="PIRSR600183-50"/>
    </source>
</evidence>
<dbReference type="InterPro" id="IPR029066">
    <property type="entry name" value="PLP-binding_barrel"/>
</dbReference>
<feature type="active site" description="Proton donor" evidence="6">
    <location>
        <position position="362"/>
    </location>
</feature>
<dbReference type="STRING" id="229920.ADM99_05670"/>
<keyword evidence="12" id="KW-1185">Reference proteome</keyword>
<comment type="cofactor">
    <cofactor evidence="1 6 8">
        <name>pyridoxal 5'-phosphate</name>
        <dbReference type="ChEBI" id="CHEBI:597326"/>
    </cofactor>
</comment>
<dbReference type="GO" id="GO:0009089">
    <property type="term" value="P:lysine biosynthetic process via diaminopimelate"/>
    <property type="evidence" value="ECO:0007669"/>
    <property type="project" value="UniProtKB-UniRule"/>
</dbReference>
<keyword evidence="2 8" id="KW-0210">Decarboxylase</keyword>
<keyword evidence="3 6" id="KW-0663">Pyridoxal phosphate</keyword>
<evidence type="ECO:0000313" key="12">
    <source>
        <dbReference type="Proteomes" id="UP000050430"/>
    </source>
</evidence>
<dbReference type="InterPro" id="IPR022643">
    <property type="entry name" value="De-COase2_C"/>
</dbReference>
<evidence type="ECO:0000256" key="5">
    <source>
        <dbReference type="NCBIfam" id="TIGR01048"/>
    </source>
</evidence>
<sequence length="433" mass="47741">MDTIDLFPDTVEIHNGHISHIGGCSLKELASKYGTPLYIYDAVTFAWNYRYLHDLLADTYPGNFDIAYASKAYLSLPFARKLANLETSIDVASISELEIVLKAGIPPCRIHLHGNNKSEAEIHKAIDLQIESIVVDSLDELHFVEEISRKMNRIPAIWLRITPDITVDTHKAVQTGHSASKFGIPVGNGEAEEAIKLGLSSDAVRLTGLHTHLGSQLFDSDRYSEAINILFNLCHKTDWQPEIISPGGGWGVPYTTGSPDTDPSDWIVAISHTVQNCCEKYQIKLPKIIIEPGRWLVAKAGVSIYSVGSTKSLPTGEWIAAVDGGMSDNPRPALYDAHYSAVVIGNSADRPVVPTRLVGRFCESGDELIHQIDLPRLERGDIVAIPVSGAYQLSMSSNYNLADRPCVLWLDNGKVEVMQKREKASQSNWWLGE</sequence>
<evidence type="ECO:0000256" key="7">
    <source>
        <dbReference type="RuleBase" id="RU003737"/>
    </source>
</evidence>
<evidence type="ECO:0000259" key="9">
    <source>
        <dbReference type="Pfam" id="PF00278"/>
    </source>
</evidence>
<dbReference type="Gene3D" id="2.40.37.10">
    <property type="entry name" value="Lyase, Ornithine Decarboxylase, Chain A, domain 1"/>
    <property type="match status" value="1"/>
</dbReference>
<dbReference type="InterPro" id="IPR000183">
    <property type="entry name" value="Orn/DAP/Arg_de-COase"/>
</dbReference>
<keyword evidence="8" id="KW-0028">Amino-acid biosynthesis</keyword>
<dbReference type="SUPFAM" id="SSF51419">
    <property type="entry name" value="PLP-binding barrel"/>
    <property type="match status" value="1"/>
</dbReference>
<dbReference type="AlphaFoldDB" id="A0A0P6XLE7"/>
<name>A0A0P6XLE7_9CHLR</name>
<keyword evidence="4 8" id="KW-0456">Lyase</keyword>
<dbReference type="EC" id="4.1.1.20" evidence="5 8"/>
<proteinExistence type="inferred from homology"/>
<evidence type="ECO:0000259" key="10">
    <source>
        <dbReference type="Pfam" id="PF02784"/>
    </source>
</evidence>
<evidence type="ECO:0000256" key="4">
    <source>
        <dbReference type="ARBA" id="ARBA00023239"/>
    </source>
</evidence>
<dbReference type="PATRIC" id="fig|229920.5.peg.1104"/>
<dbReference type="Proteomes" id="UP000050430">
    <property type="component" value="Unassembled WGS sequence"/>
</dbReference>
<dbReference type="UniPathway" id="UPA00034">
    <property type="reaction ID" value="UER00027"/>
</dbReference>
<evidence type="ECO:0000256" key="1">
    <source>
        <dbReference type="ARBA" id="ARBA00001933"/>
    </source>
</evidence>
<dbReference type="CDD" id="cd06828">
    <property type="entry name" value="PLPDE_III_DapDC"/>
    <property type="match status" value="1"/>
</dbReference>
<evidence type="ECO:0000313" key="11">
    <source>
        <dbReference type="EMBL" id="KPL72596.1"/>
    </source>
</evidence>
<feature type="domain" description="Orn/DAP/Arg decarboxylase 2 N-terminal" evidence="10">
    <location>
        <begin position="58"/>
        <end position="298"/>
    </location>
</feature>
<evidence type="ECO:0000256" key="2">
    <source>
        <dbReference type="ARBA" id="ARBA00022793"/>
    </source>
</evidence>
<evidence type="ECO:0000256" key="8">
    <source>
        <dbReference type="RuleBase" id="RU003738"/>
    </source>
</evidence>
<comment type="catalytic activity">
    <reaction evidence="8">
        <text>meso-2,6-diaminopimelate + H(+) = L-lysine + CO2</text>
        <dbReference type="Rhea" id="RHEA:15101"/>
        <dbReference type="ChEBI" id="CHEBI:15378"/>
        <dbReference type="ChEBI" id="CHEBI:16526"/>
        <dbReference type="ChEBI" id="CHEBI:32551"/>
        <dbReference type="ChEBI" id="CHEBI:57791"/>
        <dbReference type="EC" id="4.1.1.20"/>
    </reaction>
</comment>